<dbReference type="GO" id="GO:0005685">
    <property type="term" value="C:U1 snRNP"/>
    <property type="evidence" value="ECO:0007669"/>
    <property type="project" value="EnsemblFungi"/>
</dbReference>
<dbReference type="SMART" id="SM00456">
    <property type="entry name" value="WW"/>
    <property type="match status" value="2"/>
</dbReference>
<dbReference type="InterPro" id="IPR002713">
    <property type="entry name" value="FF_domain"/>
</dbReference>
<reference evidence="4" key="1">
    <citation type="submission" date="2016-05" db="EMBL/GenBank/DDBJ databases">
        <title>Comparative genomics of biotechnologically important yeasts.</title>
        <authorList>
            <consortium name="DOE Joint Genome Institute"/>
            <person name="Riley R."/>
            <person name="Haridas S."/>
            <person name="Wolfe K.H."/>
            <person name="Lopes M.R."/>
            <person name="Hittinger C.T."/>
            <person name="Goker M."/>
            <person name="Salamov A."/>
            <person name="Wisecaver J."/>
            <person name="Long T.M."/>
            <person name="Aerts A.L."/>
            <person name="Barry K."/>
            <person name="Choi C."/>
            <person name="Clum A."/>
            <person name="Coughlan A.Y."/>
            <person name="Deshpande S."/>
            <person name="Douglass A.P."/>
            <person name="Hanson S.J."/>
            <person name="Klenk H.-P."/>
            <person name="Labutti K."/>
            <person name="Lapidus A."/>
            <person name="Lindquist E."/>
            <person name="Lipzen A."/>
            <person name="Meier-Kolthoff J.P."/>
            <person name="Ohm R.A."/>
            <person name="Otillar R.P."/>
            <person name="Pangilinan J."/>
            <person name="Peng Y."/>
            <person name="Rokas A."/>
            <person name="Rosa C.A."/>
            <person name="Scheuner C."/>
            <person name="Sibirny A.A."/>
            <person name="Slot J.C."/>
            <person name="Stielow J.B."/>
            <person name="Sun H."/>
            <person name="Kurtzman C.P."/>
            <person name="Blackwell M."/>
            <person name="Grigoriev I.V."/>
            <person name="Jeffries T.W."/>
        </authorList>
    </citation>
    <scope>NUCLEOTIDE SEQUENCE [LARGE SCALE GENOMIC DNA]</scope>
    <source>
        <strain evidence="4">NRRL Y-12698</strain>
    </source>
</reference>
<evidence type="ECO:0000313" key="4">
    <source>
        <dbReference type="Proteomes" id="UP000094336"/>
    </source>
</evidence>
<dbReference type="PROSITE" id="PS51676">
    <property type="entry name" value="FF"/>
    <property type="match status" value="1"/>
</dbReference>
<dbReference type="InterPro" id="IPR001202">
    <property type="entry name" value="WW_dom"/>
</dbReference>
<name>A0A1E3QS06_9ASCO</name>
<dbReference type="CDD" id="cd00201">
    <property type="entry name" value="WW"/>
    <property type="match status" value="2"/>
</dbReference>
<dbReference type="STRING" id="984486.A0A1E3QS06"/>
<keyword evidence="4" id="KW-1185">Reference proteome</keyword>
<dbReference type="SUPFAM" id="SSF51045">
    <property type="entry name" value="WW domain"/>
    <property type="match status" value="2"/>
</dbReference>
<feature type="domain" description="WW" evidence="1">
    <location>
        <begin position="1"/>
        <end position="30"/>
    </location>
</feature>
<dbReference type="PROSITE" id="PS50020">
    <property type="entry name" value="WW_DOMAIN_2"/>
    <property type="match status" value="2"/>
</dbReference>
<feature type="domain" description="WW" evidence="1">
    <location>
        <begin position="38"/>
        <end position="71"/>
    </location>
</feature>
<dbReference type="SMART" id="SM00441">
    <property type="entry name" value="FF"/>
    <property type="match status" value="3"/>
</dbReference>
<dbReference type="GeneID" id="30146278"/>
<dbReference type="Gene3D" id="2.20.70.10">
    <property type="match status" value="2"/>
</dbReference>
<dbReference type="GO" id="GO:0045292">
    <property type="term" value="P:mRNA cis splicing, via spliceosome"/>
    <property type="evidence" value="ECO:0007669"/>
    <property type="project" value="InterPro"/>
</dbReference>
<dbReference type="InterPro" id="IPR036517">
    <property type="entry name" value="FF_domain_sf"/>
</dbReference>
<dbReference type="SUPFAM" id="SSF81698">
    <property type="entry name" value="FF domain"/>
    <property type="match status" value="3"/>
</dbReference>
<evidence type="ECO:0000259" key="1">
    <source>
        <dbReference type="PROSITE" id="PS50020"/>
    </source>
</evidence>
<dbReference type="EMBL" id="KV454429">
    <property type="protein sequence ID" value="ODQ80475.1"/>
    <property type="molecule type" value="Genomic_DNA"/>
</dbReference>
<dbReference type="PROSITE" id="PS01159">
    <property type="entry name" value="WW_DOMAIN_1"/>
    <property type="match status" value="2"/>
</dbReference>
<sequence>MAWESVLDEQGRTYYFDSVTQESTWEKPAELLTDLERALLTLHWKLYTADGGQDYYYNEKTQESTWEIPADVQSYLNGKHLDRQSEVEPLKEKAVLEITEGTAEFKPIEVESIVEKEVKLEAPTVPVTLADDSALLNPPVYESLEAARAAFVNLLRANEVDATWSFSRVMKEFIQNPIYWALPDALVRKEIFESYLSTRTKDELLKENKSKEKFQEAFLAVLANYDEIKYYTRWPTAKRLISDEPIYLHSAISDKEKRGIFQGYVDGMRKAREERLAEVRKQATSELSEYFSSTLELDVNDSWPTTLSHILKDPRFRANKNFVVLHNMDILAMYEKSLDRIHENLYKQIKTLQERTYRQDRLARDAFKELLVELKAKGKINASTLFKDIFLVICDDDRFLDLVGRNGSTPLELFWDMVDEEDQVLRIKKDIINTILLEQKFNLAGATFEEFVAFLGTLNDVRVKEFTLDGGLELRIIRDKILQDLELQREQEILQKKRYLSGLAEDLVSYLLKHHQILNLSVDAKFEDESVQAKLKELEIYKIMLDVETSEPEGIDALFRGSFEKFTLYLKEEQKKIVSHSNPLDTDRLKRFESRKRGFSEVTAAPTKKEVELDY</sequence>
<dbReference type="InterPro" id="IPR039726">
    <property type="entry name" value="Prp40-like"/>
</dbReference>
<dbReference type="PANTHER" id="PTHR11864">
    <property type="entry name" value="PRE-MRNA-PROCESSING PROTEIN PRP40"/>
    <property type="match status" value="1"/>
</dbReference>
<dbReference type="RefSeq" id="XP_018985803.1">
    <property type="nucleotide sequence ID" value="XM_019128425.1"/>
</dbReference>
<evidence type="ECO:0008006" key="5">
    <source>
        <dbReference type="Google" id="ProtNLM"/>
    </source>
</evidence>
<dbReference type="PANTHER" id="PTHR11864:SF0">
    <property type="entry name" value="PRP40 PRE-MRNA PROCESSING FACTOR 40 HOMOLOG A (YEAST)"/>
    <property type="match status" value="1"/>
</dbReference>
<organism evidence="3 4">
    <name type="scientific">Babjeviella inositovora NRRL Y-12698</name>
    <dbReference type="NCBI Taxonomy" id="984486"/>
    <lineage>
        <taxon>Eukaryota</taxon>
        <taxon>Fungi</taxon>
        <taxon>Dikarya</taxon>
        <taxon>Ascomycota</taxon>
        <taxon>Saccharomycotina</taxon>
        <taxon>Pichiomycetes</taxon>
        <taxon>Serinales incertae sedis</taxon>
        <taxon>Babjeviella</taxon>
    </lineage>
</organism>
<dbReference type="InterPro" id="IPR036020">
    <property type="entry name" value="WW_dom_sf"/>
</dbReference>
<dbReference type="Proteomes" id="UP000094336">
    <property type="component" value="Unassembled WGS sequence"/>
</dbReference>
<dbReference type="Pfam" id="PF00397">
    <property type="entry name" value="WW"/>
    <property type="match status" value="1"/>
</dbReference>
<dbReference type="Gene3D" id="1.10.10.440">
    <property type="entry name" value="FF domain"/>
    <property type="match status" value="3"/>
</dbReference>
<dbReference type="Pfam" id="PF01846">
    <property type="entry name" value="FF"/>
    <property type="match status" value="3"/>
</dbReference>
<dbReference type="GO" id="GO:0003723">
    <property type="term" value="F:RNA binding"/>
    <property type="evidence" value="ECO:0007669"/>
    <property type="project" value="EnsemblFungi"/>
</dbReference>
<accession>A0A1E3QS06</accession>
<protein>
    <recommendedName>
        <fullName evidence="5">Pre-mRNA-processing protein PRP40</fullName>
    </recommendedName>
</protein>
<dbReference type="OrthoDB" id="187617at2759"/>
<evidence type="ECO:0000313" key="3">
    <source>
        <dbReference type="EMBL" id="ODQ80475.1"/>
    </source>
</evidence>
<dbReference type="GO" id="GO:0071004">
    <property type="term" value="C:U2-type prespliceosome"/>
    <property type="evidence" value="ECO:0007669"/>
    <property type="project" value="EnsemblFungi"/>
</dbReference>
<proteinExistence type="predicted"/>
<dbReference type="AlphaFoldDB" id="A0A1E3QS06"/>
<gene>
    <name evidence="3" type="ORF">BABINDRAFT_160755</name>
</gene>
<evidence type="ECO:0000259" key="2">
    <source>
        <dbReference type="PROSITE" id="PS51676"/>
    </source>
</evidence>
<feature type="domain" description="FF" evidence="2">
    <location>
        <begin position="359"/>
        <end position="420"/>
    </location>
</feature>